<dbReference type="AlphaFoldDB" id="A0A0B0HEV2"/>
<evidence type="ECO:0000259" key="13">
    <source>
        <dbReference type="SMART" id="SM01016"/>
    </source>
</evidence>
<dbReference type="Gene3D" id="1.10.730.10">
    <property type="entry name" value="Isoleucyl-tRNA Synthetase, Domain 1"/>
    <property type="match status" value="1"/>
</dbReference>
<dbReference type="InterPro" id="IPR001278">
    <property type="entry name" value="Arg-tRNA-ligase"/>
</dbReference>
<dbReference type="PANTHER" id="PTHR11956">
    <property type="entry name" value="ARGINYL-TRNA SYNTHETASE"/>
    <property type="match status" value="1"/>
</dbReference>
<evidence type="ECO:0000256" key="9">
    <source>
        <dbReference type="ARBA" id="ARBA00049339"/>
    </source>
</evidence>
<dbReference type="Proteomes" id="UP000030856">
    <property type="component" value="Unassembled WGS sequence"/>
</dbReference>
<comment type="subcellular location">
    <subcellularLocation>
        <location evidence="1 10">Cytoplasm</location>
    </subcellularLocation>
</comment>
<keyword evidence="5 10" id="KW-0547">Nucleotide-binding</keyword>
<dbReference type="GO" id="GO:0005737">
    <property type="term" value="C:cytoplasm"/>
    <property type="evidence" value="ECO:0007669"/>
    <property type="project" value="UniProtKB-SubCell"/>
</dbReference>
<dbReference type="Gene3D" id="3.30.1360.70">
    <property type="entry name" value="Arginyl tRNA synthetase N-terminal domain"/>
    <property type="match status" value="1"/>
</dbReference>
<evidence type="ECO:0000256" key="8">
    <source>
        <dbReference type="ARBA" id="ARBA00023146"/>
    </source>
</evidence>
<dbReference type="PRINTS" id="PR01038">
    <property type="entry name" value="TRNASYNTHARG"/>
</dbReference>
<proteinExistence type="inferred from homology"/>
<dbReference type="HAMAP" id="MF_00123">
    <property type="entry name" value="Arg_tRNA_synth"/>
    <property type="match status" value="1"/>
</dbReference>
<dbReference type="GO" id="GO:0006420">
    <property type="term" value="P:arginyl-tRNA aminoacylation"/>
    <property type="evidence" value="ECO:0007669"/>
    <property type="project" value="UniProtKB-UniRule"/>
</dbReference>
<keyword evidence="6 10" id="KW-0067">ATP-binding</keyword>
<dbReference type="PATRIC" id="fig|2340.3.peg.930"/>
<dbReference type="SUPFAM" id="SSF55190">
    <property type="entry name" value="Arginyl-tRNA synthetase (ArgRS), N-terminal 'additional' domain"/>
    <property type="match status" value="1"/>
</dbReference>
<evidence type="ECO:0000256" key="4">
    <source>
        <dbReference type="ARBA" id="ARBA00022598"/>
    </source>
</evidence>
<dbReference type="CDD" id="cd00671">
    <property type="entry name" value="ArgRS_core"/>
    <property type="match status" value="1"/>
</dbReference>
<dbReference type="SUPFAM" id="SSF47323">
    <property type="entry name" value="Anticodon-binding domain of a subclass of class I aminoacyl-tRNA synthetases"/>
    <property type="match status" value="1"/>
</dbReference>
<dbReference type="InterPro" id="IPR035684">
    <property type="entry name" value="ArgRS_core"/>
</dbReference>
<dbReference type="PANTHER" id="PTHR11956:SF5">
    <property type="entry name" value="ARGININE--TRNA LIGASE, CYTOPLASMIC"/>
    <property type="match status" value="1"/>
</dbReference>
<dbReference type="NCBIfam" id="TIGR00456">
    <property type="entry name" value="argS"/>
    <property type="match status" value="1"/>
</dbReference>
<evidence type="ECO:0000259" key="12">
    <source>
        <dbReference type="SMART" id="SM00836"/>
    </source>
</evidence>
<dbReference type="SUPFAM" id="SSF52374">
    <property type="entry name" value="Nucleotidylyl transferase"/>
    <property type="match status" value="1"/>
</dbReference>
<dbReference type="Pfam" id="PF03485">
    <property type="entry name" value="Arg_tRNA_synt_N"/>
    <property type="match status" value="1"/>
</dbReference>
<dbReference type="FunFam" id="1.10.730.10:FF:000008">
    <property type="entry name" value="Arginine--tRNA ligase"/>
    <property type="match status" value="1"/>
</dbReference>
<dbReference type="InterPro" id="IPR014729">
    <property type="entry name" value="Rossmann-like_a/b/a_fold"/>
</dbReference>
<organism evidence="14 15">
    <name type="scientific">Solemya velum gill symbiont</name>
    <dbReference type="NCBI Taxonomy" id="2340"/>
    <lineage>
        <taxon>Bacteria</taxon>
        <taxon>Pseudomonadati</taxon>
        <taxon>Pseudomonadota</taxon>
        <taxon>Gammaproteobacteria</taxon>
        <taxon>sulfur-oxidizing symbionts</taxon>
    </lineage>
</organism>
<feature type="domain" description="DALR anticodon binding" evidence="12">
    <location>
        <begin position="489"/>
        <end position="610"/>
    </location>
</feature>
<dbReference type="InterPro" id="IPR005148">
    <property type="entry name" value="Arg-tRNA-synth_N"/>
</dbReference>
<comment type="similarity">
    <text evidence="2 10 11">Belongs to the class-I aminoacyl-tRNA synthetase family.</text>
</comment>
<protein>
    <recommendedName>
        <fullName evidence="10">Arginine--tRNA ligase</fullName>
        <ecNumber evidence="10">6.1.1.19</ecNumber>
    </recommendedName>
    <alternativeName>
        <fullName evidence="10">Arginyl-tRNA synthetase</fullName>
        <shortName evidence="10">ArgRS</shortName>
    </alternativeName>
</protein>
<feature type="domain" description="Arginyl tRNA synthetase N-terminal" evidence="13">
    <location>
        <begin position="27"/>
        <end position="115"/>
    </location>
</feature>
<reference evidence="14 15" key="1">
    <citation type="journal article" date="2014" name="BMC Genomics">
        <title>The genome of the intracellular bacterium of the coastal bivalve, Solemya velum: a blueprint for thriving in and out of symbiosis.</title>
        <authorList>
            <person name="Dmytrenko O."/>
            <person name="Russell S.L."/>
            <person name="Loo W.T."/>
            <person name="Fontanez K.M."/>
            <person name="Liao L."/>
            <person name="Roeselers G."/>
            <person name="Sharma R."/>
            <person name="Stewart F.J."/>
            <person name="Newton I.L."/>
            <person name="Woyke T."/>
            <person name="Wu D."/>
            <person name="Lang J.M."/>
            <person name="Eisen J.A."/>
            <person name="Cavanaugh C.M."/>
        </authorList>
    </citation>
    <scope>NUCLEOTIDE SEQUENCE [LARGE SCALE GENOMIC DNA]</scope>
    <source>
        <strain evidence="14 15">WH</strain>
    </source>
</reference>
<evidence type="ECO:0000256" key="11">
    <source>
        <dbReference type="RuleBase" id="RU363038"/>
    </source>
</evidence>
<comment type="subunit">
    <text evidence="10">Monomer.</text>
</comment>
<evidence type="ECO:0000256" key="6">
    <source>
        <dbReference type="ARBA" id="ARBA00022840"/>
    </source>
</evidence>
<dbReference type="InterPro" id="IPR008909">
    <property type="entry name" value="DALR_anticod-bd"/>
</dbReference>
<dbReference type="GO" id="GO:0004814">
    <property type="term" value="F:arginine-tRNA ligase activity"/>
    <property type="evidence" value="ECO:0007669"/>
    <property type="project" value="UniProtKB-UniRule"/>
</dbReference>
<feature type="short sequence motif" description="'HIGH' region" evidence="10">
    <location>
        <begin position="152"/>
        <end position="162"/>
    </location>
</feature>
<evidence type="ECO:0000256" key="7">
    <source>
        <dbReference type="ARBA" id="ARBA00022917"/>
    </source>
</evidence>
<dbReference type="Pfam" id="PF05746">
    <property type="entry name" value="DALR_1"/>
    <property type="match status" value="1"/>
</dbReference>
<dbReference type="SMART" id="SM01016">
    <property type="entry name" value="Arg_tRNA_synt_N"/>
    <property type="match status" value="1"/>
</dbReference>
<evidence type="ECO:0000313" key="14">
    <source>
        <dbReference type="EMBL" id="KHF26419.1"/>
    </source>
</evidence>
<sequence length="610" mass="68159">MIFPLSFTTNSQELVLNSLLRAHFMKAAIQKIISTAVDTLVSEGIFDASVSIEPNIERTRDSSHGDFATNAAMVLCKQAKMNPRALAEKLVAALPQDDVIDRVEIAGPGFINFFVSSSAAYQHVPVILEQGHQYGRSTVGAGKRVQVEFVSANPTGPLHVGHGRGAAYGATVADLLQAAGFDVHREYYVNDAGRQMDILATSVWLRYLDLAGETIVFPSNGYKGDYVWDIAATLHREFADTYRHAADVVFADIPADEPDGGDKELHIDALIARAKQLLGETGYRHVFDLGLNTILDDIREDLELFGVTFQNWYSERSLVDSKAVVRALEALQNAGYLYEKGGAQWFRSTDFGDEKDRVVVRDNGQTTYFASDIAYHMEKFERGFEQVFDVWGADHHGYVPRVRAAMQALGAEPSNLEVLLVQFAILYRGGEKVQMSTRSGEFVTLRQLRKEVGADAARFFYVMRKSEQHLDFDLDLAKSQSSDNPVYYVQYAHARICSVLRQAGEKGIDVTTSEGDEHLDLLTEQHEEELLTQLARYPEVLEAAALHHEPHQLCHYLRELANGLHTYYNAHQFLIDDENLRDARIKLIQATRQVLENGLKLLGVSAPQSM</sequence>
<dbReference type="SMART" id="SM00836">
    <property type="entry name" value="DALR_1"/>
    <property type="match status" value="1"/>
</dbReference>
<keyword evidence="15" id="KW-1185">Reference proteome</keyword>
<comment type="catalytic activity">
    <reaction evidence="9 10">
        <text>tRNA(Arg) + L-arginine + ATP = L-arginyl-tRNA(Arg) + AMP + diphosphate</text>
        <dbReference type="Rhea" id="RHEA:20301"/>
        <dbReference type="Rhea" id="RHEA-COMP:9658"/>
        <dbReference type="Rhea" id="RHEA-COMP:9673"/>
        <dbReference type="ChEBI" id="CHEBI:30616"/>
        <dbReference type="ChEBI" id="CHEBI:32682"/>
        <dbReference type="ChEBI" id="CHEBI:33019"/>
        <dbReference type="ChEBI" id="CHEBI:78442"/>
        <dbReference type="ChEBI" id="CHEBI:78513"/>
        <dbReference type="ChEBI" id="CHEBI:456215"/>
        <dbReference type="EC" id="6.1.1.19"/>
    </reaction>
</comment>
<dbReference type="eggNOG" id="COG0018">
    <property type="taxonomic scope" value="Bacteria"/>
</dbReference>
<dbReference type="PROSITE" id="PS00178">
    <property type="entry name" value="AA_TRNA_LIGASE_I"/>
    <property type="match status" value="1"/>
</dbReference>
<evidence type="ECO:0000256" key="3">
    <source>
        <dbReference type="ARBA" id="ARBA00022490"/>
    </source>
</evidence>
<dbReference type="EC" id="6.1.1.19" evidence="10"/>
<keyword evidence="4 10" id="KW-0436">Ligase</keyword>
<keyword evidence="7 10" id="KW-0648">Protein biosynthesis</keyword>
<evidence type="ECO:0000256" key="1">
    <source>
        <dbReference type="ARBA" id="ARBA00004496"/>
    </source>
</evidence>
<dbReference type="InterPro" id="IPR001412">
    <property type="entry name" value="aa-tRNA-synth_I_CS"/>
</dbReference>
<keyword evidence="3 10" id="KW-0963">Cytoplasm</keyword>
<gene>
    <name evidence="10" type="primary">argS</name>
    <name evidence="14" type="ORF">JV46_16790</name>
</gene>
<keyword evidence="8 10" id="KW-0030">Aminoacyl-tRNA synthetase</keyword>
<dbReference type="FunFam" id="3.30.1360.70:FF:000003">
    <property type="entry name" value="Arginine--tRNA ligase"/>
    <property type="match status" value="1"/>
</dbReference>
<evidence type="ECO:0000313" key="15">
    <source>
        <dbReference type="Proteomes" id="UP000030856"/>
    </source>
</evidence>
<dbReference type="InterPro" id="IPR036695">
    <property type="entry name" value="Arg-tRNA-synth_N_sf"/>
</dbReference>
<name>A0A0B0HEV2_SOVGS</name>
<dbReference type="Gene3D" id="3.40.50.620">
    <property type="entry name" value="HUPs"/>
    <property type="match status" value="1"/>
</dbReference>
<dbReference type="STRING" id="2340.JV46_16790"/>
<evidence type="ECO:0000256" key="10">
    <source>
        <dbReference type="HAMAP-Rule" id="MF_00123"/>
    </source>
</evidence>
<evidence type="ECO:0000256" key="2">
    <source>
        <dbReference type="ARBA" id="ARBA00005594"/>
    </source>
</evidence>
<dbReference type="InterPro" id="IPR009080">
    <property type="entry name" value="tRNAsynth_Ia_anticodon-bd"/>
</dbReference>
<accession>A0A0B0HEV2</accession>
<comment type="caution">
    <text evidence="14">The sequence shown here is derived from an EMBL/GenBank/DDBJ whole genome shotgun (WGS) entry which is preliminary data.</text>
</comment>
<dbReference type="EMBL" id="JRAA01000001">
    <property type="protein sequence ID" value="KHF26419.1"/>
    <property type="molecule type" value="Genomic_DNA"/>
</dbReference>
<dbReference type="CDD" id="cd07956">
    <property type="entry name" value="Anticodon_Ia_Arg"/>
    <property type="match status" value="1"/>
</dbReference>
<evidence type="ECO:0000256" key="5">
    <source>
        <dbReference type="ARBA" id="ARBA00022741"/>
    </source>
</evidence>
<dbReference type="GO" id="GO:0005524">
    <property type="term" value="F:ATP binding"/>
    <property type="evidence" value="ECO:0007669"/>
    <property type="project" value="UniProtKB-UniRule"/>
</dbReference>
<dbReference type="Pfam" id="PF00750">
    <property type="entry name" value="tRNA-synt_1d"/>
    <property type="match status" value="2"/>
</dbReference>